<feature type="DNA-binding region" description="H-T-H motif" evidence="2">
    <location>
        <begin position="31"/>
        <end position="50"/>
    </location>
</feature>
<dbReference type="Pfam" id="PF00440">
    <property type="entry name" value="TetR_N"/>
    <property type="match status" value="1"/>
</dbReference>
<dbReference type="OrthoDB" id="9796019at2"/>
<feature type="domain" description="HTH tetR-type" evidence="3">
    <location>
        <begin position="8"/>
        <end position="68"/>
    </location>
</feature>
<dbReference type="STRING" id="1302250.GCA_001313225_01929"/>
<reference evidence="4 5" key="1">
    <citation type="submission" date="2015-11" db="EMBL/GenBank/DDBJ databases">
        <title>Draft genome sequences of new species of the genus Lactobacillus isolated from orchardgrass silage.</title>
        <authorList>
            <person name="Tohno M."/>
            <person name="Tanizawa Y."/>
            <person name="Arita M."/>
        </authorList>
    </citation>
    <scope>NUCLEOTIDE SEQUENCE [LARGE SCALE GENOMIC DNA]</scope>
    <source>
        <strain evidence="4 5">IWT126</strain>
    </source>
</reference>
<evidence type="ECO:0000256" key="2">
    <source>
        <dbReference type="PROSITE-ProRule" id="PRU00335"/>
    </source>
</evidence>
<dbReference type="GO" id="GO:0003677">
    <property type="term" value="F:DNA binding"/>
    <property type="evidence" value="ECO:0007669"/>
    <property type="project" value="UniProtKB-UniRule"/>
</dbReference>
<dbReference type="Proteomes" id="UP000198402">
    <property type="component" value="Unassembled WGS sequence"/>
</dbReference>
<evidence type="ECO:0000313" key="4">
    <source>
        <dbReference type="EMBL" id="GAX01997.1"/>
    </source>
</evidence>
<protein>
    <submittedName>
        <fullName evidence="4">TetR family transcriptional regulator</fullName>
    </submittedName>
</protein>
<dbReference type="Gene3D" id="1.10.10.60">
    <property type="entry name" value="Homeodomain-like"/>
    <property type="match status" value="1"/>
</dbReference>
<sequence>MPKRRRGDNLDEQIFQATYDLMTDIPLEKLTFSAIAKQANTSRSVLYRHWDTPLDLIIDAIMYEINQTEHPFGTPTFDYGSLKNNLVHLGKEFMTTTQTPPAKYIRPLFNMAQEKQQKRASNQILKAVEVSNLQLIDHVIELAIQNHELNHEPSQTVKLAFFDLLRSSSMTGEPVSNDWVTRLVNEVIYPAMRFQDEQTKD</sequence>
<dbReference type="Gene3D" id="1.10.357.10">
    <property type="entry name" value="Tetracycline Repressor, domain 2"/>
    <property type="match status" value="1"/>
</dbReference>
<dbReference type="PROSITE" id="PS50977">
    <property type="entry name" value="HTH_TETR_2"/>
    <property type="match status" value="1"/>
</dbReference>
<evidence type="ECO:0000256" key="1">
    <source>
        <dbReference type="ARBA" id="ARBA00023125"/>
    </source>
</evidence>
<dbReference type="AlphaFoldDB" id="A0A1Z5IJQ2"/>
<dbReference type="EMBL" id="BCMG01000011">
    <property type="protein sequence ID" value="GAX01997.1"/>
    <property type="molecule type" value="Genomic_DNA"/>
</dbReference>
<evidence type="ECO:0000259" key="3">
    <source>
        <dbReference type="PROSITE" id="PS50977"/>
    </source>
</evidence>
<comment type="caution">
    <text evidence="4">The sequence shown here is derived from an EMBL/GenBank/DDBJ whole genome shotgun (WGS) entry which is preliminary data.</text>
</comment>
<dbReference type="InterPro" id="IPR001647">
    <property type="entry name" value="HTH_TetR"/>
</dbReference>
<dbReference type="InterPro" id="IPR009057">
    <property type="entry name" value="Homeodomain-like_sf"/>
</dbReference>
<name>A0A1Z5IJQ2_9LACO</name>
<dbReference type="SUPFAM" id="SSF46689">
    <property type="entry name" value="Homeodomain-like"/>
    <property type="match status" value="1"/>
</dbReference>
<accession>A0A1Z5IJQ2</accession>
<evidence type="ECO:0000313" key="5">
    <source>
        <dbReference type="Proteomes" id="UP000198402"/>
    </source>
</evidence>
<keyword evidence="1 2" id="KW-0238">DNA-binding</keyword>
<organism evidence="4 5">
    <name type="scientific">Secundilactobacillus silagei JCM 19001</name>
    <dbReference type="NCBI Taxonomy" id="1302250"/>
    <lineage>
        <taxon>Bacteria</taxon>
        <taxon>Bacillati</taxon>
        <taxon>Bacillota</taxon>
        <taxon>Bacilli</taxon>
        <taxon>Lactobacillales</taxon>
        <taxon>Lactobacillaceae</taxon>
        <taxon>Secundilactobacillus</taxon>
    </lineage>
</organism>
<proteinExistence type="predicted"/>
<keyword evidence="5" id="KW-1185">Reference proteome</keyword>
<gene>
    <name evidence="4" type="primary">tetR_22</name>
    <name evidence="4" type="ORF">IWT126_02061</name>
</gene>
<dbReference type="RefSeq" id="WP_054655162.1">
    <property type="nucleotide sequence ID" value="NZ_BBFL01000008.1"/>
</dbReference>